<name>A0A7R6PBF1_9GAMM</name>
<keyword evidence="2" id="KW-1185">Reference proteome</keyword>
<dbReference type="EMBL" id="AP014546">
    <property type="protein sequence ID" value="BBB30678.1"/>
    <property type="molecule type" value="Genomic_DNA"/>
</dbReference>
<proteinExistence type="predicted"/>
<accession>A0A7R6PBF1</accession>
<dbReference type="Proteomes" id="UP000595332">
    <property type="component" value="Chromosome"/>
</dbReference>
<protein>
    <submittedName>
        <fullName evidence="1">Uncharacterized protein</fullName>
    </submittedName>
</protein>
<evidence type="ECO:0000313" key="2">
    <source>
        <dbReference type="Proteomes" id="UP000595332"/>
    </source>
</evidence>
<evidence type="ECO:0000313" key="1">
    <source>
        <dbReference type="EMBL" id="BBB30678.1"/>
    </source>
</evidence>
<gene>
    <name evidence="1" type="ORF">NEJAP_2735</name>
</gene>
<organism evidence="1 2">
    <name type="scientific">Neptunomonas japonica JAMM 1380</name>
    <dbReference type="NCBI Taxonomy" id="1441457"/>
    <lineage>
        <taxon>Bacteria</taxon>
        <taxon>Pseudomonadati</taxon>
        <taxon>Pseudomonadota</taxon>
        <taxon>Gammaproteobacteria</taxon>
        <taxon>Oceanospirillales</taxon>
        <taxon>Oceanospirillaceae</taxon>
        <taxon>Neptunomonas</taxon>
    </lineage>
</organism>
<reference evidence="1 2" key="1">
    <citation type="journal article" date="2008" name="Int. J. Syst. Evol. Microbiol.">
        <title>Neptunomonas japonica sp. nov., an Osedax japonicus symbiont-like bacterium isolated from sediment adjacent to sperm whale carcasses off Kagoshima, Japan.</title>
        <authorList>
            <person name="Miyazaki M."/>
            <person name="Nogi Y."/>
            <person name="Fujiwara Y."/>
            <person name="Kawato M."/>
            <person name="Kubokawa K."/>
            <person name="Horikoshi K."/>
        </authorList>
    </citation>
    <scope>NUCLEOTIDE SEQUENCE [LARGE SCALE GENOMIC DNA]</scope>
    <source>
        <strain evidence="1 2">JAMM 1380</strain>
    </source>
</reference>
<dbReference type="RefSeq" id="WP_201347840.1">
    <property type="nucleotide sequence ID" value="NZ_AP014546.1"/>
</dbReference>
<dbReference type="KEGG" id="njp:NEJAP_2735"/>
<dbReference type="AlphaFoldDB" id="A0A7R6PBF1"/>
<sequence>MTYQINAWLERADPYIKVIHKARKIPVIQWNGDQVKEMIATGSLCPSDFSDSRTNEQELIKELFLLSFLVEDSPI</sequence>